<evidence type="ECO:0000259" key="7">
    <source>
        <dbReference type="Pfam" id="PF01490"/>
    </source>
</evidence>
<sequence>MLGRIGRDLVEFVVSMRKGETPSYHQQIELQGYREEEEEDGPINVFVQLSEKESDRSKFLPLGGPRSDGFSPIAISAMKASGAHREAKPKADVLPLLSRSDSQIERGDDTPKAKDEIYAGASLRSAVFNLSTTIIGAGIMALPAAMKVLGVVTGLVVILIMGLLSEVSLEMMVRYCTQLKAWSYGDLVYGAWGRTGRFIAQICVIINNFGVLIVYLIIMGDVLSGSKDHTGLFEEWAGGPGLWTSRKVVLLVTIIFVLAPFSFLKRIESLEISSALAFALALVFVVISSGIAILKLVEGKLPAPRMFPLLNSKKAVLDLLTVVPIMTNAFVCQFNVPPIYYELKDRSAPRMNRVGRISISLCVAVYSATAVSGYLLFGEATDSDILSNFDRDLGIAHSSFWNDVVRVCYVIHLFFVFPVIHFSFRQTVDSLFFPSSTPLQDSNARFILLTTVLLTIAYLGSTLIPNIWVAFEFTGSTTGLALGFMFPALVALRSVDGGVVERKLAWTILLMAVVVSAVGLTTQIYSFATGEGD</sequence>
<feature type="transmembrane region" description="Helical" evidence="6">
    <location>
        <begin position="276"/>
        <end position="297"/>
    </location>
</feature>
<dbReference type="EMBL" id="JBJQOH010000001">
    <property type="protein sequence ID" value="KAL3701202.1"/>
    <property type="molecule type" value="Genomic_DNA"/>
</dbReference>
<dbReference type="AlphaFoldDB" id="A0ABD3IG56"/>
<feature type="transmembrane region" description="Helical" evidence="6">
    <location>
        <begin position="404"/>
        <end position="424"/>
    </location>
</feature>
<dbReference type="Proteomes" id="UP001633002">
    <property type="component" value="Unassembled WGS sequence"/>
</dbReference>
<comment type="subcellular location">
    <subcellularLocation>
        <location evidence="1">Membrane</location>
        <topology evidence="1">Multi-pass membrane protein</topology>
    </subcellularLocation>
</comment>
<comment type="caution">
    <text evidence="8">The sequence shown here is derived from an EMBL/GenBank/DDBJ whole genome shotgun (WGS) entry which is preliminary data.</text>
</comment>
<feature type="transmembrane region" description="Helical" evidence="6">
    <location>
        <begin position="248"/>
        <end position="264"/>
    </location>
</feature>
<keyword evidence="3" id="KW-0029">Amino-acid transport</keyword>
<dbReference type="GO" id="GO:0031090">
    <property type="term" value="C:organelle membrane"/>
    <property type="evidence" value="ECO:0007669"/>
    <property type="project" value="UniProtKB-ARBA"/>
</dbReference>
<keyword evidence="3" id="KW-0813">Transport</keyword>
<feature type="transmembrane region" description="Helical" evidence="6">
    <location>
        <begin position="504"/>
        <end position="528"/>
    </location>
</feature>
<evidence type="ECO:0000256" key="6">
    <source>
        <dbReference type="SAM" id="Phobius"/>
    </source>
</evidence>
<keyword evidence="9" id="KW-1185">Reference proteome</keyword>
<feature type="transmembrane region" description="Helical" evidence="6">
    <location>
        <begin position="467"/>
        <end position="492"/>
    </location>
</feature>
<feature type="transmembrane region" description="Helical" evidence="6">
    <location>
        <begin position="148"/>
        <end position="165"/>
    </location>
</feature>
<feature type="domain" description="Amino acid transporter transmembrane" evidence="7">
    <location>
        <begin position="121"/>
        <end position="513"/>
    </location>
</feature>
<keyword evidence="4 6" id="KW-1133">Transmembrane helix</keyword>
<evidence type="ECO:0000313" key="8">
    <source>
        <dbReference type="EMBL" id="KAL3701202.1"/>
    </source>
</evidence>
<evidence type="ECO:0000256" key="5">
    <source>
        <dbReference type="ARBA" id="ARBA00023136"/>
    </source>
</evidence>
<feature type="transmembrane region" description="Helical" evidence="6">
    <location>
        <begin position="357"/>
        <end position="377"/>
    </location>
</feature>
<feature type="transmembrane region" description="Helical" evidence="6">
    <location>
        <begin position="198"/>
        <end position="218"/>
    </location>
</feature>
<evidence type="ECO:0000256" key="4">
    <source>
        <dbReference type="ARBA" id="ARBA00022989"/>
    </source>
</evidence>
<feature type="transmembrane region" description="Helical" evidence="6">
    <location>
        <begin position="121"/>
        <end position="142"/>
    </location>
</feature>
<dbReference type="PANTHER" id="PTHR22950">
    <property type="entry name" value="AMINO ACID TRANSPORTER"/>
    <property type="match status" value="1"/>
</dbReference>
<evidence type="ECO:0000256" key="2">
    <source>
        <dbReference type="ARBA" id="ARBA00022692"/>
    </source>
</evidence>
<evidence type="ECO:0000256" key="3">
    <source>
        <dbReference type="ARBA" id="ARBA00022970"/>
    </source>
</evidence>
<dbReference type="PANTHER" id="PTHR22950:SF515">
    <property type="entry name" value="AMINO ACID TRANSPORTER AVT6E"/>
    <property type="match status" value="1"/>
</dbReference>
<feature type="transmembrane region" description="Helical" evidence="6">
    <location>
        <begin position="444"/>
        <end position="461"/>
    </location>
</feature>
<keyword evidence="2 6" id="KW-0812">Transmembrane</keyword>
<dbReference type="GO" id="GO:0006865">
    <property type="term" value="P:amino acid transport"/>
    <property type="evidence" value="ECO:0007669"/>
    <property type="project" value="UniProtKB-KW"/>
</dbReference>
<dbReference type="InterPro" id="IPR013057">
    <property type="entry name" value="AA_transpt_TM"/>
</dbReference>
<protein>
    <recommendedName>
        <fullName evidence="7">Amino acid transporter transmembrane domain-containing protein</fullName>
    </recommendedName>
</protein>
<accession>A0ABD3IG56</accession>
<reference evidence="8 9" key="1">
    <citation type="submission" date="2024-09" db="EMBL/GenBank/DDBJ databases">
        <title>Chromosome-scale assembly of Riccia sorocarpa.</title>
        <authorList>
            <person name="Paukszto L."/>
        </authorList>
    </citation>
    <scope>NUCLEOTIDE SEQUENCE [LARGE SCALE GENOMIC DNA]</scope>
    <source>
        <strain evidence="8">LP-2024</strain>
        <tissue evidence="8">Aerial parts of the thallus</tissue>
    </source>
</reference>
<feature type="transmembrane region" description="Helical" evidence="6">
    <location>
        <begin position="317"/>
        <end position="336"/>
    </location>
</feature>
<dbReference type="Pfam" id="PF01490">
    <property type="entry name" value="Aa_trans"/>
    <property type="match status" value="1"/>
</dbReference>
<evidence type="ECO:0000313" key="9">
    <source>
        <dbReference type="Proteomes" id="UP001633002"/>
    </source>
</evidence>
<name>A0ABD3IG56_9MARC</name>
<organism evidence="8 9">
    <name type="scientific">Riccia sorocarpa</name>
    <dbReference type="NCBI Taxonomy" id="122646"/>
    <lineage>
        <taxon>Eukaryota</taxon>
        <taxon>Viridiplantae</taxon>
        <taxon>Streptophyta</taxon>
        <taxon>Embryophyta</taxon>
        <taxon>Marchantiophyta</taxon>
        <taxon>Marchantiopsida</taxon>
        <taxon>Marchantiidae</taxon>
        <taxon>Marchantiales</taxon>
        <taxon>Ricciaceae</taxon>
        <taxon>Riccia</taxon>
    </lineage>
</organism>
<gene>
    <name evidence="8" type="ORF">R1sor_019224</name>
</gene>
<proteinExistence type="predicted"/>
<keyword evidence="5 6" id="KW-0472">Membrane</keyword>
<evidence type="ECO:0000256" key="1">
    <source>
        <dbReference type="ARBA" id="ARBA00004141"/>
    </source>
</evidence>